<dbReference type="PANTHER" id="PTHR31001">
    <property type="entry name" value="UNCHARACTERIZED TRANSCRIPTIONAL REGULATORY PROTEIN"/>
    <property type="match status" value="1"/>
</dbReference>
<reference evidence="6 7" key="1">
    <citation type="submission" date="2019-07" db="EMBL/GenBank/DDBJ databases">
        <title>Rhodotorula toruloides NBRC10032 genome sequencing.</title>
        <authorList>
            <person name="Shida Y."/>
            <person name="Takaku H."/>
            <person name="Ogasawara W."/>
            <person name="Mori K."/>
        </authorList>
    </citation>
    <scope>NUCLEOTIDE SEQUENCE [LARGE SCALE GENOMIC DNA]</scope>
    <source>
        <strain evidence="6 7">NBRC10032</strain>
    </source>
</reference>
<dbReference type="AlphaFoldDB" id="A0A511KIJ1"/>
<dbReference type="GO" id="GO:0006351">
    <property type="term" value="P:DNA-templated transcription"/>
    <property type="evidence" value="ECO:0007669"/>
    <property type="project" value="InterPro"/>
</dbReference>
<feature type="region of interest" description="Disordered" evidence="4">
    <location>
        <begin position="1"/>
        <end position="85"/>
    </location>
</feature>
<feature type="region of interest" description="Disordered" evidence="4">
    <location>
        <begin position="367"/>
        <end position="399"/>
    </location>
</feature>
<feature type="compositionally biased region" description="Polar residues" evidence="4">
    <location>
        <begin position="1118"/>
        <end position="1128"/>
    </location>
</feature>
<feature type="region of interest" description="Disordered" evidence="4">
    <location>
        <begin position="99"/>
        <end position="230"/>
    </location>
</feature>
<dbReference type="Pfam" id="PF04082">
    <property type="entry name" value="Fungal_trans"/>
    <property type="match status" value="1"/>
</dbReference>
<feature type="region of interest" description="Disordered" evidence="4">
    <location>
        <begin position="1017"/>
        <end position="1037"/>
    </location>
</feature>
<evidence type="ECO:0000256" key="2">
    <source>
        <dbReference type="ARBA" id="ARBA00023242"/>
    </source>
</evidence>
<dbReference type="PANTHER" id="PTHR31001:SF89">
    <property type="entry name" value="ZN(2)-C6 FUNGAL-TYPE DOMAIN-CONTAINING PROTEIN"/>
    <property type="match status" value="1"/>
</dbReference>
<dbReference type="GO" id="GO:0003677">
    <property type="term" value="F:DNA binding"/>
    <property type="evidence" value="ECO:0007669"/>
    <property type="project" value="InterPro"/>
</dbReference>
<feature type="domain" description="Xylanolytic transcriptional activator regulatory" evidence="5">
    <location>
        <begin position="486"/>
        <end position="698"/>
    </location>
</feature>
<feature type="compositionally biased region" description="Polar residues" evidence="4">
    <location>
        <begin position="106"/>
        <end position="125"/>
    </location>
</feature>
<feature type="compositionally biased region" description="Low complexity" evidence="4">
    <location>
        <begin position="369"/>
        <end position="380"/>
    </location>
</feature>
<organism evidence="6 7">
    <name type="scientific">Rhodotorula toruloides</name>
    <name type="common">Yeast</name>
    <name type="synonym">Rhodosporidium toruloides</name>
    <dbReference type="NCBI Taxonomy" id="5286"/>
    <lineage>
        <taxon>Eukaryota</taxon>
        <taxon>Fungi</taxon>
        <taxon>Dikarya</taxon>
        <taxon>Basidiomycota</taxon>
        <taxon>Pucciniomycotina</taxon>
        <taxon>Microbotryomycetes</taxon>
        <taxon>Sporidiobolales</taxon>
        <taxon>Sporidiobolaceae</taxon>
        <taxon>Rhodotorula</taxon>
    </lineage>
</organism>
<evidence type="ECO:0000259" key="5">
    <source>
        <dbReference type="Pfam" id="PF04082"/>
    </source>
</evidence>
<dbReference type="EMBL" id="BJWK01000010">
    <property type="protein sequence ID" value="GEM10188.1"/>
    <property type="molecule type" value="Genomic_DNA"/>
</dbReference>
<dbReference type="InterPro" id="IPR007219">
    <property type="entry name" value="XnlR_reg_dom"/>
</dbReference>
<feature type="region of interest" description="Disordered" evidence="4">
    <location>
        <begin position="1118"/>
        <end position="1162"/>
    </location>
</feature>
<feature type="compositionally biased region" description="Low complexity" evidence="4">
    <location>
        <begin position="67"/>
        <end position="79"/>
    </location>
</feature>
<dbReference type="CDD" id="cd12148">
    <property type="entry name" value="fungal_TF_MHR"/>
    <property type="match status" value="1"/>
</dbReference>
<gene>
    <name evidence="6" type="ORF">Rt10032_c10g4205</name>
</gene>
<feature type="compositionally biased region" description="Polar residues" evidence="4">
    <location>
        <begin position="182"/>
        <end position="199"/>
    </location>
</feature>
<sequence>MSDQRHRWEQQPQYGAGYDRAAPRPTSYHEQQYAAYDFARQPSSTASAPLSEYRPHTGHFPPPAYPSSHSSSNRSRSSSAEQQGIPSQALVHSTYVIPSQPAGHHNTLSQETISPSSIHQHQVSASPMHCSPPTPLVDIFPPGAFSRPDSRSHYAPPSLRRAPSFPNSRNGSSNLPAGLVSNVDTWTGNSASTSTSSVDLTGPPTIELSRPPVGRKKTSTITATEKQVPRRRVPASCTPCRKKKLRCNSDAVPLYTARQDNDVKELKAQVDRLQHLLDALSRAPPHAPRLEPPVAPRPIVRPKEAPTPPHPRFDLNAQDLCGALSGLALVGAPSQQAVGCESFAPGGTSGPAFIYNAGRFLAASDKKQPSLPTTVLTPTSGAPSPPFSGATSPEQSTTALSPSTVAVNAALLNVRPTILQVLELLPSDAELTATYKFYASHIHSLSSQISLGAFEHRWSAFRVALAQPDATVREKDVDPFFVATLLGACATGLASMTNEQAKSRGFPETRTHIVERWVHAAMLSLVAGKFIEAPTVDGVRAAVIVATIYIELFMSSDESVSAGNSLLSLSVHAVFTLGLNRDPANKSTEQLSFFECEERRRLFWSVFSLCASVTTGLSCKWPQFDLKQINCKFPLDCYDAELLMDERAAKARVRARQGTEQPEETPVTAPILRAQYALLVKKITDQAFSIEPCTYSDVLALDAELRAFEASFPPVYRLPVDSTGRIRFTNPPSLAEMRAASLHLCLSAEFVRLHRPFLVLAATDDIYQHSREQCVKYAKRLLAINATPGCRLNWAGHAFKVFSGAVALAVELLQSPGEPDVPMIRSALNAVVNDAEGSAAASTVCRKASSVVRFILAKVDEEAASSTHPRTAKRARTLFYNPDDPRNQRRSLAQTLGGAPSNVSSRSNSPEPRERRRKLCRPPLTHVASDTIVPQATVTSQAVAGQAAAIIRRNSRSRSVDEAFPTINALAETTAHPIEFDQQSIASPLRPVFTGYPVAPPARQIAKLGGTFSRGMSRHASPAVKSVTGTSGGSVPAMSSPEMGLSLQIPPLANSVTVSTSFASMDPLSSASTTGHFDFAELTLTGSAAPPTASMIDGRAGEMFFTLPATALGINVSQQSDYSPNESDIATGGGNGLTGGRGGRSRFNDPMEEEGLEAFSGP</sequence>
<feature type="compositionally biased region" description="Low complexity" evidence="4">
    <location>
        <begin position="900"/>
        <end position="910"/>
    </location>
</feature>
<feature type="region of interest" description="Disordered" evidence="4">
    <location>
        <begin position="865"/>
        <end position="923"/>
    </location>
</feature>
<feature type="coiled-coil region" evidence="3">
    <location>
        <begin position="256"/>
        <end position="283"/>
    </location>
</feature>
<evidence type="ECO:0000256" key="4">
    <source>
        <dbReference type="SAM" id="MobiDB-lite"/>
    </source>
</evidence>
<evidence type="ECO:0000256" key="3">
    <source>
        <dbReference type="SAM" id="Coils"/>
    </source>
</evidence>
<dbReference type="OrthoDB" id="3364175at2759"/>
<keyword evidence="3" id="KW-0175">Coiled coil</keyword>
<protein>
    <submittedName>
        <fullName evidence="6">C6 transcription factor</fullName>
    </submittedName>
</protein>
<name>A0A511KIJ1_RHOTO</name>
<evidence type="ECO:0000313" key="6">
    <source>
        <dbReference type="EMBL" id="GEM10188.1"/>
    </source>
</evidence>
<feature type="compositionally biased region" description="Polar residues" evidence="4">
    <location>
        <begin position="389"/>
        <end position="399"/>
    </location>
</feature>
<dbReference type="InterPro" id="IPR050613">
    <property type="entry name" value="Sec_Metabolite_Reg"/>
</dbReference>
<dbReference type="Proteomes" id="UP000321518">
    <property type="component" value="Unassembled WGS sequence"/>
</dbReference>
<comment type="caution">
    <text evidence="6">The sequence shown here is derived from an EMBL/GenBank/DDBJ whole genome shotgun (WGS) entry which is preliminary data.</text>
</comment>
<dbReference type="GO" id="GO:0008270">
    <property type="term" value="F:zinc ion binding"/>
    <property type="evidence" value="ECO:0007669"/>
    <property type="project" value="InterPro"/>
</dbReference>
<accession>A0A511KIJ1</accession>
<evidence type="ECO:0000313" key="7">
    <source>
        <dbReference type="Proteomes" id="UP000321518"/>
    </source>
</evidence>
<proteinExistence type="predicted"/>
<feature type="compositionally biased region" description="Polar residues" evidence="4">
    <location>
        <begin position="165"/>
        <end position="175"/>
    </location>
</feature>
<keyword evidence="2" id="KW-0539">Nucleus</keyword>
<comment type="subcellular location">
    <subcellularLocation>
        <location evidence="1">Nucleus</location>
    </subcellularLocation>
</comment>
<feature type="compositionally biased region" description="Gly residues" evidence="4">
    <location>
        <begin position="1131"/>
        <end position="1142"/>
    </location>
</feature>
<dbReference type="GO" id="GO:0005634">
    <property type="term" value="C:nucleus"/>
    <property type="evidence" value="ECO:0007669"/>
    <property type="project" value="UniProtKB-SubCell"/>
</dbReference>
<evidence type="ECO:0000256" key="1">
    <source>
        <dbReference type="ARBA" id="ARBA00004123"/>
    </source>
</evidence>